<organism evidence="4 5">
    <name type="scientific">Elliptochloris bilobata</name>
    <dbReference type="NCBI Taxonomy" id="381761"/>
    <lineage>
        <taxon>Eukaryota</taxon>
        <taxon>Viridiplantae</taxon>
        <taxon>Chlorophyta</taxon>
        <taxon>core chlorophytes</taxon>
        <taxon>Trebouxiophyceae</taxon>
        <taxon>Trebouxiophyceae incertae sedis</taxon>
        <taxon>Elliptochloris clade</taxon>
        <taxon>Elliptochloris</taxon>
    </lineage>
</organism>
<dbReference type="InterPro" id="IPR039782">
    <property type="entry name" value="VPS13B"/>
</dbReference>
<feature type="region of interest" description="Disordered" evidence="1">
    <location>
        <begin position="97"/>
        <end position="125"/>
    </location>
</feature>
<dbReference type="Proteomes" id="UP001445335">
    <property type="component" value="Unassembled WGS sequence"/>
</dbReference>
<feature type="transmembrane region" description="Helical" evidence="2">
    <location>
        <begin position="2558"/>
        <end position="2580"/>
    </location>
</feature>
<sequence length="2639" mass="267442">MEHLLTPVVTRLLQRFIKSAAGERASDLRVSLSGGSLVLANLELNLESLLGRLPLQVERAYARQLRITVPWTALATQPIQVVLDTVTVVLALDADSTGPPADGDGGSATGQALEGQEGSAAEDPGLLPGGWMGSLTALLLRTLFDTTLALNNVVVKLAAPAAVATLTCQSLSVSTCRDAWRQALERPECWLKKALAVKHASVSLDEEELAAPAAPAPRSSSFQPPLLRMPSIEATALVPVFAVLDPDLGGAGARGKRPGSQFQCAVSIAVRRVDAALSARQLACLGALAHGVTGALGQAVGTGTEPELPVDPAHVAPDSGSGSDGISAGAAAAVAAAAAEAPTPVARADMIVAVDVVLEGGCLECYKDDALAPARPAAVGWLSGGVSLGLSLLGVRLAALADAGPETEAVALAAERVSAHLGPTRAPARACSLAAALWALPRRPPTHALRVSVLGVRLGVALRWRSNSHEVGAAAADDSAAALAAAGAREVAGPLELQAMLVESVSGALDDRHLQALAALEAAAGAGSALPPQPAYPPASLPPPAALQLAVDVACISGQVSAETAGAAAASLASPDGLDGAARKPDQAHAGLAAWVLGVSLECELRSQWDANTVRDAHGLPLGPPRMSSHVKLAAASATLCTQAPLMAGDAPVLRCLARVARGASHTGGPLAPNALSCTLRLQRGGSSRPSADGAVEVGLLAAHVTPQAVALATALGAASATPAAAASPGRFRPSRPSPEASLALRVRAIVRRMRVALLPAVPEAANDDCEADDRCSSGGGGAPAACAVVEASDAALLVSEAPEAAVRPWFEGWAQPAMQADASVVSAGVSLHGPGLPAWGSPLLQPCDLRALLTAVGPPSGGRPVLALSLHAPLLALQASPAMLAAAQLLAAAYAGAPPPPLPRSAAAEALPCGANALAEDDLRSGLFSLSANPGGRPGPLEVNRGDPGPGLLGWASTDSHWVVWRFPHARCVAALLIAAPPALFQGCGFELMYQDARAGGFVAVPVRLEAWGGRGGAGDSAAGCLLIVPSASMEAEEWQLEWEAPGSSDRAAAHLDTAFVLPRLHINPKTLPGGPALPAAPPPLPVPLTVGVAAGELRASLLLDSAAGALEAAVLRLHGLQAAAHVWPAAAALRVTGVLSLAAGDASCLCTQPLLESCSIAFDLERRTLRPDDCAAARVAGEHVAGAAAALPLAASGRVPKGTAAPDLAATEGALMLPRPPPQRDGVRVLGRAGGGPLTLRLSELGLTELQRMAALADATPDTIADAPIVVENGCPEALEFGQVGTEEAILLQPGAHVPYHWRAHPALLPGACRRLRLRSVNGNGKRGMHSGGASKAADGRGAVAAPPAEPAHAHGPAVNRWSEGFEAVAHSACRVAMAWRDGLSAHVAVAVTKAHLQWRVALRPGVRVSNGTGAPLLAPAQRGIGASECSLMAYAHRPSAAAAVQHSTLRVWLDGGDGWSLPVPLHGDAPPQVMRACGLGSDVPAMRPAARRPCRGAVVCVPCDSAHSKGTAGWSTGRATGQLELRLMPPLVLTNGLPCRLAWRLDGLAALNGDEAGNSVEQGGELQPGTDVAVDVGAHGGKGLALRIAGDAAQHQGTLPAAGERCGFELAGAGGRMLSCVLAAEPWAPGVPVTRLRVLPHALLVLRVPVGAGNVRGFTAYLSLHTGDTAAAQVSAEECGGEVGAAVMVTYRLLALPGRAHLVLFRDRQPPLVLHNGTLRALQVGMFLPDYRAQRGVRYAAEPACVFFLAPSTGSAGFDSTGSTGFGAGSASNPGGRIPGSVAEGADSSGGGAVARPPLELQLAVEALQVSLWDDERRRLAGPAPAGPSTGSRSPAPQPQELCCVVLDGLRVSAVLADAENDGGDVPVRVCALRAGAAALQADMFLEGGRCPVACASEPPSRLARARERAPESPLLLDLEVRSDRGPGEMPIQAASPGTREVAAAATAAIAAEAVEAAAVRLWVDALELAALQLLLDVHVSGGSAVLPLALDTSRAPLTLPRLAAERLLARPGAAARAAAAAAAAEALLAAPALLGSLELLGNLTGLVAGLAAGAADLLGLPLAGLAARSPSQFVAGLGLGSASVVWHLSEWTLASVGGFSGAVARVLQRSLRRSAADTALGGVGRGLLGAVGLPLAGALELVAAASAGTAATVGVSRRARPRRAARPPVGADVHASPAAFARHLGAVYHAHCEAISAGLVCCSSAAAGTSAALAADEDAWEVIGGALAVHRAVLVVTARELLVLADGGTSLVATLPLAGLQLVERFGERSLSARAPAGRCAGLQQAQAAGARRAGGAAMGLRLRDVWKPVVYGLLNIVTASGIVFANKAVMTTFGFKFIYALTLIHTITTLFGMKVFAAFGMFEAKTLPKLSIAPLAGSYVGYIVLNNLNLQMNTVGFYQISKIAVAPAVLLAEAVFFGKRATKRVVASIVLVCIGVGLSTITDTQMGSNMLGWAVGGGAVVSTALYQIWAGTKQKELQAGSMQLLNEYSPIAAGMLAVLVPVFEPVGWGTREPGTLLGFSYTWPAVAAIAISAVLGLLVSLSTFLVIGATSSLTYNVVGHIKTVIILTGGCMFFGDEMPLKKFLGIATAMMGIVWYSQLKLQQAAAATKPISLTPSRPATNGDALGRYSRPQAV</sequence>
<feature type="transmembrane region" description="Helical" evidence="2">
    <location>
        <begin position="2458"/>
        <end position="2477"/>
    </location>
</feature>
<feature type="transmembrane region" description="Helical" evidence="2">
    <location>
        <begin position="2342"/>
        <end position="2364"/>
    </location>
</feature>
<feature type="region of interest" description="Disordered" evidence="1">
    <location>
        <begin position="1771"/>
        <end position="1796"/>
    </location>
</feature>
<dbReference type="EMBL" id="JALJOU010000004">
    <property type="protein sequence ID" value="KAK9844033.1"/>
    <property type="molecule type" value="Genomic_DNA"/>
</dbReference>
<evidence type="ECO:0000313" key="5">
    <source>
        <dbReference type="Proteomes" id="UP001445335"/>
    </source>
</evidence>
<name>A0AAW1SEH1_9CHLO</name>
<dbReference type="InterPro" id="IPR004853">
    <property type="entry name" value="Sugar_P_trans_dom"/>
</dbReference>
<dbReference type="PANTHER" id="PTHR12517">
    <property type="entry name" value="VACUOLAR PROTEIN SORTING-ASSOCIATED PROTEIN 13B"/>
    <property type="match status" value="1"/>
</dbReference>
<reference evidence="4 5" key="1">
    <citation type="journal article" date="2024" name="Nat. Commun.">
        <title>Phylogenomics reveals the evolutionary origins of lichenization in chlorophyte algae.</title>
        <authorList>
            <person name="Puginier C."/>
            <person name="Libourel C."/>
            <person name="Otte J."/>
            <person name="Skaloud P."/>
            <person name="Haon M."/>
            <person name="Grisel S."/>
            <person name="Petersen M."/>
            <person name="Berrin J.G."/>
            <person name="Delaux P.M."/>
            <person name="Dal Grande F."/>
            <person name="Keller J."/>
        </authorList>
    </citation>
    <scope>NUCLEOTIDE SEQUENCE [LARGE SCALE GENOMIC DNA]</scope>
    <source>
        <strain evidence="4 5">SAG 245.80</strain>
    </source>
</reference>
<keyword evidence="5" id="KW-1185">Reference proteome</keyword>
<keyword evidence="2" id="KW-1133">Transmembrane helix</keyword>
<evidence type="ECO:0000256" key="1">
    <source>
        <dbReference type="SAM" id="MobiDB-lite"/>
    </source>
</evidence>
<feature type="region of interest" description="Disordered" evidence="1">
    <location>
        <begin position="1822"/>
        <end position="1841"/>
    </location>
</feature>
<proteinExistence type="predicted"/>
<protein>
    <recommendedName>
        <fullName evidence="3">Sugar phosphate transporter domain-containing protein</fullName>
    </recommendedName>
</protein>
<keyword evidence="2" id="KW-0812">Transmembrane</keyword>
<evidence type="ECO:0000313" key="4">
    <source>
        <dbReference type="EMBL" id="KAK9844033.1"/>
    </source>
</evidence>
<feature type="transmembrane region" description="Helical" evidence="2">
    <location>
        <begin position="2528"/>
        <end position="2551"/>
    </location>
</feature>
<dbReference type="Pfam" id="PF03151">
    <property type="entry name" value="TPT"/>
    <property type="match status" value="1"/>
</dbReference>
<keyword evidence="2" id="KW-0472">Membrane</keyword>
<feature type="transmembrane region" description="Helical" evidence="2">
    <location>
        <begin position="2402"/>
        <end position="2423"/>
    </location>
</feature>
<comment type="caution">
    <text evidence="4">The sequence shown here is derived from an EMBL/GenBank/DDBJ whole genome shotgun (WGS) entry which is preliminary data.</text>
</comment>
<feature type="region of interest" description="Disordered" evidence="1">
    <location>
        <begin position="2620"/>
        <end position="2639"/>
    </location>
</feature>
<feature type="domain" description="Sugar phosphate transporter" evidence="3">
    <location>
        <begin position="2328"/>
        <end position="2602"/>
    </location>
</feature>
<accession>A0AAW1SEH1</accession>
<feature type="transmembrane region" description="Helical" evidence="2">
    <location>
        <begin position="2430"/>
        <end position="2446"/>
    </location>
</feature>
<gene>
    <name evidence="4" type="ORF">WJX81_002459</name>
</gene>
<evidence type="ECO:0000256" key="2">
    <source>
        <dbReference type="SAM" id="Phobius"/>
    </source>
</evidence>
<feature type="region of interest" description="Disordered" evidence="1">
    <location>
        <begin position="1324"/>
        <end position="1359"/>
    </location>
</feature>
<dbReference type="PANTHER" id="PTHR12517:SF0">
    <property type="entry name" value="INTERMEMBRANE LIPID TRANSFER PROTEIN VPS13B"/>
    <property type="match status" value="1"/>
</dbReference>
<feature type="transmembrane region" description="Helical" evidence="2">
    <location>
        <begin position="2489"/>
        <end position="2508"/>
    </location>
</feature>
<feature type="transmembrane region" description="Helical" evidence="2">
    <location>
        <begin position="2313"/>
        <end position="2330"/>
    </location>
</feature>
<evidence type="ECO:0000259" key="3">
    <source>
        <dbReference type="Pfam" id="PF03151"/>
    </source>
</evidence>